<name>A0ABP1CVI2_9APHY</name>
<organism evidence="1 2">
    <name type="scientific">Somion occarium</name>
    <dbReference type="NCBI Taxonomy" id="3059160"/>
    <lineage>
        <taxon>Eukaryota</taxon>
        <taxon>Fungi</taxon>
        <taxon>Dikarya</taxon>
        <taxon>Basidiomycota</taxon>
        <taxon>Agaricomycotina</taxon>
        <taxon>Agaricomycetes</taxon>
        <taxon>Polyporales</taxon>
        <taxon>Cerrenaceae</taxon>
        <taxon>Somion</taxon>
    </lineage>
</organism>
<evidence type="ECO:0000313" key="1">
    <source>
        <dbReference type="EMBL" id="CAL1698684.1"/>
    </source>
</evidence>
<evidence type="ECO:0000313" key="2">
    <source>
        <dbReference type="Proteomes" id="UP001497453"/>
    </source>
</evidence>
<keyword evidence="2" id="KW-1185">Reference proteome</keyword>
<accession>A0ABP1CVI2</accession>
<sequence length="131" mass="14373">MGIAVAIRDRRARPSTFPFNTGAGPAPLLLDLDICPLRLYVSQPRLLHLDCLLPVHRSRVTYPTPELFRNLSVDNVKTRRVNPAATDIAGDGETVIVVEATYASYGVGRGRRGRGLVVVVIVERARLSKGR</sequence>
<gene>
    <name evidence="1" type="ORF">GFSPODELE1_LOCUS2269</name>
</gene>
<dbReference type="EMBL" id="OZ037953">
    <property type="protein sequence ID" value="CAL1698684.1"/>
    <property type="molecule type" value="Genomic_DNA"/>
</dbReference>
<reference evidence="2" key="1">
    <citation type="submission" date="2024-04" db="EMBL/GenBank/DDBJ databases">
        <authorList>
            <person name="Shaw F."/>
            <person name="Minotto A."/>
        </authorList>
    </citation>
    <scope>NUCLEOTIDE SEQUENCE [LARGE SCALE GENOMIC DNA]</scope>
</reference>
<protein>
    <submittedName>
        <fullName evidence="1">Uncharacterized protein</fullName>
    </submittedName>
</protein>
<dbReference type="Proteomes" id="UP001497453">
    <property type="component" value="Chromosome 10"/>
</dbReference>
<proteinExistence type="predicted"/>